<comment type="caution">
    <text evidence="2">The sequence shown here is derived from an EMBL/GenBank/DDBJ whole genome shotgun (WGS) entry which is preliminary data.</text>
</comment>
<dbReference type="AlphaFoldDB" id="A0AAV2PZJ2"/>
<feature type="region of interest" description="Disordered" evidence="1">
    <location>
        <begin position="75"/>
        <end position="122"/>
    </location>
</feature>
<name>A0AAV2PZJ2_MEGNR</name>
<feature type="region of interest" description="Disordered" evidence="1">
    <location>
        <begin position="161"/>
        <end position="184"/>
    </location>
</feature>
<feature type="region of interest" description="Disordered" evidence="1">
    <location>
        <begin position="256"/>
        <end position="330"/>
    </location>
</feature>
<feature type="compositionally biased region" description="Polar residues" evidence="1">
    <location>
        <begin position="319"/>
        <end position="330"/>
    </location>
</feature>
<dbReference type="EMBL" id="CAXKWB010001918">
    <property type="protein sequence ID" value="CAL4065796.1"/>
    <property type="molecule type" value="Genomic_DNA"/>
</dbReference>
<protein>
    <submittedName>
        <fullName evidence="2">Uncharacterized protein</fullName>
    </submittedName>
</protein>
<dbReference type="Proteomes" id="UP001497623">
    <property type="component" value="Unassembled WGS sequence"/>
</dbReference>
<evidence type="ECO:0000313" key="2">
    <source>
        <dbReference type="EMBL" id="CAL4065796.1"/>
    </source>
</evidence>
<reference evidence="2 3" key="1">
    <citation type="submission" date="2024-05" db="EMBL/GenBank/DDBJ databases">
        <authorList>
            <person name="Wallberg A."/>
        </authorList>
    </citation>
    <scope>NUCLEOTIDE SEQUENCE [LARGE SCALE GENOMIC DNA]</scope>
</reference>
<feature type="compositionally biased region" description="Basic residues" evidence="1">
    <location>
        <begin position="256"/>
        <end position="266"/>
    </location>
</feature>
<proteinExistence type="predicted"/>
<evidence type="ECO:0000256" key="1">
    <source>
        <dbReference type="SAM" id="MobiDB-lite"/>
    </source>
</evidence>
<keyword evidence="3" id="KW-1185">Reference proteome</keyword>
<feature type="non-terminal residue" evidence="2">
    <location>
        <position position="330"/>
    </location>
</feature>
<gene>
    <name evidence="2" type="ORF">MNOR_LOCUS5085</name>
</gene>
<sequence length="330" mass="36553">MESPDSQGNIESKDIPQVVVVLGDGTISDAWTVQPPQVKVTRYGDSSGSCTPNSNRSGSLASLLSDASVSDHDQFYDVPSTNNKDTSMYLDSGFENDNRPSRRIRHNSDNPSTEGKPQLSPLHNDLRLCASHENILIGDEKKNKKNTLKTMFLDVFHIDSHGKRRSKSTSNETKRHRSPSTGPVQKMISRIRSSSHGDINNIRDRSTSVDSVCSNNSLDNHVEGTVCLDPGTLYDDVSIEFPPAAINTHLVGRFRKKEQGKNRRRSINSNESSNGVSGQKSESIPKLKLDHTGGSSTDYKENSPPIISHHERKKRLGRTRSNSESNIYIE</sequence>
<feature type="region of interest" description="Disordered" evidence="1">
    <location>
        <begin position="30"/>
        <end position="60"/>
    </location>
</feature>
<feature type="compositionally biased region" description="Polar residues" evidence="1">
    <location>
        <begin position="44"/>
        <end position="56"/>
    </location>
</feature>
<evidence type="ECO:0000313" key="3">
    <source>
        <dbReference type="Proteomes" id="UP001497623"/>
    </source>
</evidence>
<accession>A0AAV2PZJ2</accession>
<organism evidence="2 3">
    <name type="scientific">Meganyctiphanes norvegica</name>
    <name type="common">Northern krill</name>
    <name type="synonym">Thysanopoda norvegica</name>
    <dbReference type="NCBI Taxonomy" id="48144"/>
    <lineage>
        <taxon>Eukaryota</taxon>
        <taxon>Metazoa</taxon>
        <taxon>Ecdysozoa</taxon>
        <taxon>Arthropoda</taxon>
        <taxon>Crustacea</taxon>
        <taxon>Multicrustacea</taxon>
        <taxon>Malacostraca</taxon>
        <taxon>Eumalacostraca</taxon>
        <taxon>Eucarida</taxon>
        <taxon>Euphausiacea</taxon>
        <taxon>Euphausiidae</taxon>
        <taxon>Meganyctiphanes</taxon>
    </lineage>
</organism>